<organism evidence="1 2">
    <name type="scientific">Eleginops maclovinus</name>
    <name type="common">Patagonian blennie</name>
    <name type="synonym">Eleginus maclovinus</name>
    <dbReference type="NCBI Taxonomy" id="56733"/>
    <lineage>
        <taxon>Eukaryota</taxon>
        <taxon>Metazoa</taxon>
        <taxon>Chordata</taxon>
        <taxon>Craniata</taxon>
        <taxon>Vertebrata</taxon>
        <taxon>Euteleostomi</taxon>
        <taxon>Actinopterygii</taxon>
        <taxon>Neopterygii</taxon>
        <taxon>Teleostei</taxon>
        <taxon>Neoteleostei</taxon>
        <taxon>Acanthomorphata</taxon>
        <taxon>Eupercaria</taxon>
        <taxon>Perciformes</taxon>
        <taxon>Notothenioidei</taxon>
        <taxon>Eleginopidae</taxon>
        <taxon>Eleginops</taxon>
    </lineage>
</organism>
<proteinExistence type="predicted"/>
<reference evidence="1 2" key="2">
    <citation type="journal article" date="2023" name="Mol. Biol. Evol.">
        <title>Genomics of Secondarily Temperate Adaptation in the Only Non-Antarctic Icefish.</title>
        <authorList>
            <person name="Rivera-Colon A.G."/>
            <person name="Rayamajhi N."/>
            <person name="Minhas B.F."/>
            <person name="Madrigal G."/>
            <person name="Bilyk K.T."/>
            <person name="Yoon V."/>
            <person name="Hune M."/>
            <person name="Gregory S."/>
            <person name="Cheng C.H.C."/>
            <person name="Catchen J.M."/>
        </authorList>
    </citation>
    <scope>NUCLEOTIDE SEQUENCE [LARGE SCALE GENOMIC DNA]</scope>
    <source>
        <strain evidence="1">JMC-PN-2008</strain>
    </source>
</reference>
<comment type="caution">
    <text evidence="1">The sequence shown here is derived from an EMBL/GenBank/DDBJ whole genome shotgun (WGS) entry which is preliminary data.</text>
</comment>
<accession>A0AAN7XVV6</accession>
<keyword evidence="2" id="KW-1185">Reference proteome</keyword>
<evidence type="ECO:0000313" key="1">
    <source>
        <dbReference type="EMBL" id="KAK5866920.1"/>
    </source>
</evidence>
<gene>
    <name evidence="1" type="ORF">PBY51_011453</name>
</gene>
<reference evidence="1 2" key="1">
    <citation type="journal article" date="2023" name="Genes (Basel)">
        <title>Chromosome-Level Genome Assembly and Circadian Gene Repertoire of the Patagonia Blennie Eleginops maclovinus-The Closest Ancestral Proxy of Antarctic Cryonotothenioids.</title>
        <authorList>
            <person name="Cheng C.C."/>
            <person name="Rivera-Colon A.G."/>
            <person name="Minhas B.F."/>
            <person name="Wilson L."/>
            <person name="Rayamajhi N."/>
            <person name="Vargas-Chacoff L."/>
            <person name="Catchen J.M."/>
        </authorList>
    </citation>
    <scope>NUCLEOTIDE SEQUENCE [LARGE SCALE GENOMIC DNA]</scope>
    <source>
        <strain evidence="1">JMC-PN-2008</strain>
    </source>
</reference>
<protein>
    <submittedName>
        <fullName evidence="1">Uncharacterized protein</fullName>
    </submittedName>
</protein>
<dbReference type="AlphaFoldDB" id="A0AAN7XVV6"/>
<dbReference type="EMBL" id="JAUZQC010000008">
    <property type="protein sequence ID" value="KAK5866920.1"/>
    <property type="molecule type" value="Genomic_DNA"/>
</dbReference>
<evidence type="ECO:0000313" key="2">
    <source>
        <dbReference type="Proteomes" id="UP001346869"/>
    </source>
</evidence>
<dbReference type="Proteomes" id="UP001346869">
    <property type="component" value="Unassembled WGS sequence"/>
</dbReference>
<name>A0AAN7XVV6_ELEMC</name>
<sequence>MWVKALTAEESPSSLQQPPLGLLKKPFMFLFDLKGKYTPDAFTCCAGCCCAQEPLFRRRGGCLLQAGGRFNRKDCAAA</sequence>